<dbReference type="SUPFAM" id="SSF50630">
    <property type="entry name" value="Acid proteases"/>
    <property type="match status" value="1"/>
</dbReference>
<keyword evidence="4" id="KW-1185">Reference proteome</keyword>
<dbReference type="EMBL" id="SGXE01000001">
    <property type="protein sequence ID" value="RZT00105.1"/>
    <property type="molecule type" value="Genomic_DNA"/>
</dbReference>
<dbReference type="InterPro" id="IPR036034">
    <property type="entry name" value="PDZ_sf"/>
</dbReference>
<sequence length="453" mass="51083">MPLSFYSFVRKSCVILCLLIAHNLFCQQNFQLPNSLSKSKIKFQLVNNLVVLPVIVNGVELSFILDTGVGSTIIFSLENRDSLKLKNATKIFLRGLGEDEPIEAVKSVHNQVKIGDAISRNHTIYLVYDQSINFSPRMGFPIHGIIGYDFFKDFAVEMNYARERITIKPPGGFRVKKCRKCFTTSLKFLDGKRPFMDIKHFTSKGVVNLNMLIDSGSGSGLWLFENEALGIEVPQQSFRDFLGRGFSGDIYGSNAKISSLKIGPFELKNVTTSFPDSIYLTEISVKERQGSIGGAVLKRFNVTYDYQKGRITFKKNKYFKKPFSYNKSGLTIQHNGRILSKQPEFSKVAQSGFNIVKSNDGKVKSINAIEDILVQYAFQPKYEIVEIRQNSPGDKAGLFKGDVIIGVNGRNSINYSLSEINDLFYQEEGKKIKLTVDRNGVIMTFTFFLEKVL</sequence>
<dbReference type="Pfam" id="PF13650">
    <property type="entry name" value="Asp_protease_2"/>
    <property type="match status" value="1"/>
</dbReference>
<accession>A0A4Q7PHS4</accession>
<evidence type="ECO:0000256" key="1">
    <source>
        <dbReference type="ARBA" id="ARBA00022801"/>
    </source>
</evidence>
<dbReference type="InterPro" id="IPR041489">
    <property type="entry name" value="PDZ_6"/>
</dbReference>
<reference evidence="3 4" key="1">
    <citation type="submission" date="2019-02" db="EMBL/GenBank/DDBJ databases">
        <title>Genomic Encyclopedia of Type Strains, Phase IV (KMG-IV): sequencing the most valuable type-strain genomes for metagenomic binning, comparative biology and taxonomic classification.</title>
        <authorList>
            <person name="Goeker M."/>
        </authorList>
    </citation>
    <scope>NUCLEOTIDE SEQUENCE [LARGE SCALE GENOMIC DNA]</scope>
    <source>
        <strain evidence="3 4">DSM 17196</strain>
    </source>
</reference>
<dbReference type="InterPro" id="IPR021109">
    <property type="entry name" value="Peptidase_aspartic_dom_sf"/>
</dbReference>
<dbReference type="Gene3D" id="2.40.70.10">
    <property type="entry name" value="Acid Proteases"/>
    <property type="match status" value="2"/>
</dbReference>
<feature type="domain" description="Peptidase A2" evidence="2">
    <location>
        <begin position="61"/>
        <end position="97"/>
    </location>
</feature>
<dbReference type="SUPFAM" id="SSF50156">
    <property type="entry name" value="PDZ domain-like"/>
    <property type="match status" value="1"/>
</dbReference>
<name>A0A4Q7PHS4_9FLAO</name>
<evidence type="ECO:0000313" key="4">
    <source>
        <dbReference type="Proteomes" id="UP000292262"/>
    </source>
</evidence>
<keyword evidence="3" id="KW-0645">Protease</keyword>
<dbReference type="GO" id="GO:0006508">
    <property type="term" value="P:proteolysis"/>
    <property type="evidence" value="ECO:0007669"/>
    <property type="project" value="UniProtKB-KW"/>
</dbReference>
<evidence type="ECO:0000259" key="2">
    <source>
        <dbReference type="PROSITE" id="PS50175"/>
    </source>
</evidence>
<gene>
    <name evidence="3" type="ORF">EV197_1338</name>
</gene>
<dbReference type="OrthoDB" id="3521766at2"/>
<dbReference type="InterPro" id="IPR001995">
    <property type="entry name" value="Peptidase_A2_cat"/>
</dbReference>
<dbReference type="Pfam" id="PF17820">
    <property type="entry name" value="PDZ_6"/>
    <property type="match status" value="1"/>
</dbReference>
<dbReference type="GO" id="GO:0004190">
    <property type="term" value="F:aspartic-type endopeptidase activity"/>
    <property type="evidence" value="ECO:0007669"/>
    <property type="project" value="InterPro"/>
</dbReference>
<dbReference type="PROSITE" id="PS50175">
    <property type="entry name" value="ASP_PROT_RETROV"/>
    <property type="match status" value="1"/>
</dbReference>
<dbReference type="InterPro" id="IPR001478">
    <property type="entry name" value="PDZ"/>
</dbReference>
<dbReference type="Proteomes" id="UP000292262">
    <property type="component" value="Unassembled WGS sequence"/>
</dbReference>
<dbReference type="AlphaFoldDB" id="A0A4Q7PHS4"/>
<evidence type="ECO:0000313" key="3">
    <source>
        <dbReference type="EMBL" id="RZT00105.1"/>
    </source>
</evidence>
<dbReference type="SMART" id="SM00228">
    <property type="entry name" value="PDZ"/>
    <property type="match status" value="1"/>
</dbReference>
<proteinExistence type="predicted"/>
<comment type="caution">
    <text evidence="3">The sequence shown here is derived from an EMBL/GenBank/DDBJ whole genome shotgun (WGS) entry which is preliminary data.</text>
</comment>
<organism evidence="3 4">
    <name type="scientific">Aquimarina brevivitae</name>
    <dbReference type="NCBI Taxonomy" id="323412"/>
    <lineage>
        <taxon>Bacteria</taxon>
        <taxon>Pseudomonadati</taxon>
        <taxon>Bacteroidota</taxon>
        <taxon>Flavobacteriia</taxon>
        <taxon>Flavobacteriales</taxon>
        <taxon>Flavobacteriaceae</taxon>
        <taxon>Aquimarina</taxon>
    </lineage>
</organism>
<dbReference type="Gene3D" id="2.30.42.10">
    <property type="match status" value="1"/>
</dbReference>
<protein>
    <submittedName>
        <fullName evidence="3">Aspartyl protease</fullName>
    </submittedName>
</protein>
<keyword evidence="1" id="KW-0378">Hydrolase</keyword>